<dbReference type="AlphaFoldDB" id="A0ABD3MRU9"/>
<dbReference type="Proteomes" id="UP001530315">
    <property type="component" value="Unassembled WGS sequence"/>
</dbReference>
<gene>
    <name evidence="2" type="ORF">ACHAW5_011175</name>
</gene>
<evidence type="ECO:0000313" key="3">
    <source>
        <dbReference type="Proteomes" id="UP001530315"/>
    </source>
</evidence>
<name>A0ABD3MRU9_9STRA</name>
<comment type="caution">
    <text evidence="2">The sequence shown here is derived from an EMBL/GenBank/DDBJ whole genome shotgun (WGS) entry which is preliminary data.</text>
</comment>
<proteinExistence type="predicted"/>
<dbReference type="EMBL" id="JALLAZ020001725">
    <property type="protein sequence ID" value="KAL3766614.1"/>
    <property type="molecule type" value="Genomic_DNA"/>
</dbReference>
<feature type="region of interest" description="Disordered" evidence="1">
    <location>
        <begin position="79"/>
        <end position="119"/>
    </location>
</feature>
<evidence type="ECO:0000313" key="2">
    <source>
        <dbReference type="EMBL" id="KAL3766614.1"/>
    </source>
</evidence>
<organism evidence="2 3">
    <name type="scientific">Stephanodiscus triporus</name>
    <dbReference type="NCBI Taxonomy" id="2934178"/>
    <lineage>
        <taxon>Eukaryota</taxon>
        <taxon>Sar</taxon>
        <taxon>Stramenopiles</taxon>
        <taxon>Ochrophyta</taxon>
        <taxon>Bacillariophyta</taxon>
        <taxon>Coscinodiscophyceae</taxon>
        <taxon>Thalassiosirophycidae</taxon>
        <taxon>Stephanodiscales</taxon>
        <taxon>Stephanodiscaceae</taxon>
        <taxon>Stephanodiscus</taxon>
    </lineage>
</organism>
<sequence length="201" mass="21063">MEGATWIPDVDEGGDMNDLLRLSQGLSQCHVDEGSSRMAAEVRTNSLSSKVGECVGPSIGIFNYVNDASLGSSNVVNMADGGGDRLPPRPSGGLHTSSSGGISQRRLEQEQPFPGNLSRNAAITDASSLSLSFSNLNNNSNTNESSIVTAGNENDNGGGNNGTMMTRMVDCKHRYGADDRFVPSGVLSNSAFDTLKSATKE</sequence>
<keyword evidence="3" id="KW-1185">Reference proteome</keyword>
<reference evidence="2 3" key="1">
    <citation type="submission" date="2024-10" db="EMBL/GenBank/DDBJ databases">
        <title>Updated reference genomes for cyclostephanoid diatoms.</title>
        <authorList>
            <person name="Roberts W.R."/>
            <person name="Alverson A.J."/>
        </authorList>
    </citation>
    <scope>NUCLEOTIDE SEQUENCE [LARGE SCALE GENOMIC DNA]</scope>
    <source>
        <strain evidence="2 3">AJA276-08</strain>
    </source>
</reference>
<accession>A0ABD3MRU9</accession>
<evidence type="ECO:0000256" key="1">
    <source>
        <dbReference type="SAM" id="MobiDB-lite"/>
    </source>
</evidence>
<protein>
    <submittedName>
        <fullName evidence="2">Uncharacterized protein</fullName>
    </submittedName>
</protein>